<dbReference type="InterPro" id="IPR013325">
    <property type="entry name" value="RNA_pol_sigma_r2"/>
</dbReference>
<dbReference type="NCBIfam" id="TIGR02937">
    <property type="entry name" value="sigma70-ECF"/>
    <property type="match status" value="1"/>
</dbReference>
<evidence type="ECO:0000313" key="7">
    <source>
        <dbReference type="EMBL" id="TQR39588.1"/>
    </source>
</evidence>
<organism evidence="7 8">
    <name type="scientific">Lysinibacillus sphaericus</name>
    <name type="common">Bacillus sphaericus</name>
    <dbReference type="NCBI Taxonomy" id="1421"/>
    <lineage>
        <taxon>Bacteria</taxon>
        <taxon>Bacillati</taxon>
        <taxon>Bacillota</taxon>
        <taxon>Bacilli</taxon>
        <taxon>Bacillales</taxon>
        <taxon>Bacillaceae</taxon>
        <taxon>Lysinibacillus</taxon>
    </lineage>
</organism>
<dbReference type="OrthoDB" id="9782703at2"/>
<keyword evidence="4" id="KW-0804">Transcription</keyword>
<comment type="caution">
    <text evidence="7">The sequence shown here is derived from an EMBL/GenBank/DDBJ whole genome shotgun (WGS) entry which is preliminary data.</text>
</comment>
<evidence type="ECO:0000259" key="5">
    <source>
        <dbReference type="Pfam" id="PF04542"/>
    </source>
</evidence>
<dbReference type="GO" id="GO:0016987">
    <property type="term" value="F:sigma factor activity"/>
    <property type="evidence" value="ECO:0007669"/>
    <property type="project" value="UniProtKB-KW"/>
</dbReference>
<dbReference type="InterPro" id="IPR007627">
    <property type="entry name" value="RNA_pol_sigma70_r2"/>
</dbReference>
<keyword evidence="2" id="KW-0805">Transcription regulation</keyword>
<protein>
    <submittedName>
        <fullName evidence="7">Sigma-70 family RNA polymerase sigma factor</fullName>
    </submittedName>
</protein>
<dbReference type="InterPro" id="IPR013324">
    <property type="entry name" value="RNA_pol_sigma_r3/r4-like"/>
</dbReference>
<dbReference type="InterPro" id="IPR036388">
    <property type="entry name" value="WH-like_DNA-bd_sf"/>
</dbReference>
<keyword evidence="3" id="KW-0731">Sigma factor</keyword>
<evidence type="ECO:0000259" key="6">
    <source>
        <dbReference type="Pfam" id="PF08281"/>
    </source>
</evidence>
<dbReference type="GO" id="GO:0003677">
    <property type="term" value="F:DNA binding"/>
    <property type="evidence" value="ECO:0007669"/>
    <property type="project" value="InterPro"/>
</dbReference>
<dbReference type="GO" id="GO:0006352">
    <property type="term" value="P:DNA-templated transcription initiation"/>
    <property type="evidence" value="ECO:0007669"/>
    <property type="project" value="InterPro"/>
</dbReference>
<evidence type="ECO:0000256" key="1">
    <source>
        <dbReference type="ARBA" id="ARBA00010641"/>
    </source>
</evidence>
<dbReference type="RefSeq" id="WP_142507009.1">
    <property type="nucleotide sequence ID" value="NZ_SADV01000001.1"/>
</dbReference>
<dbReference type="Pfam" id="PF08281">
    <property type="entry name" value="Sigma70_r4_2"/>
    <property type="match status" value="1"/>
</dbReference>
<evidence type="ECO:0000256" key="4">
    <source>
        <dbReference type="ARBA" id="ARBA00023163"/>
    </source>
</evidence>
<dbReference type="InterPro" id="IPR013249">
    <property type="entry name" value="RNA_pol_sigma70_r4_t2"/>
</dbReference>
<gene>
    <name evidence="7" type="ORF">C7Y47_00705</name>
</gene>
<evidence type="ECO:0000256" key="3">
    <source>
        <dbReference type="ARBA" id="ARBA00023082"/>
    </source>
</evidence>
<proteinExistence type="inferred from homology"/>
<feature type="domain" description="RNA polymerase sigma-70 region 2" evidence="5">
    <location>
        <begin position="21"/>
        <end position="88"/>
    </location>
</feature>
<dbReference type="CDD" id="cd06171">
    <property type="entry name" value="Sigma70_r4"/>
    <property type="match status" value="1"/>
</dbReference>
<dbReference type="InterPro" id="IPR039425">
    <property type="entry name" value="RNA_pol_sigma-70-like"/>
</dbReference>
<evidence type="ECO:0000256" key="2">
    <source>
        <dbReference type="ARBA" id="ARBA00023015"/>
    </source>
</evidence>
<dbReference type="Proteomes" id="UP000317944">
    <property type="component" value="Unassembled WGS sequence"/>
</dbReference>
<reference evidence="7 8" key="1">
    <citation type="submission" date="2018-03" db="EMBL/GenBank/DDBJ databases">
        <title>Aerobic endospore-forming bacteria genome sequencing and assembly.</title>
        <authorList>
            <person name="Cavalcante D.A."/>
            <person name="Driks A."/>
            <person name="Putonti C."/>
            <person name="De-Souza M.T."/>
        </authorList>
    </citation>
    <scope>NUCLEOTIDE SEQUENCE [LARGE SCALE GENOMIC DNA]</scope>
    <source>
        <strain evidence="7 8">SDF0037</strain>
    </source>
</reference>
<dbReference type="InterPro" id="IPR014284">
    <property type="entry name" value="RNA_pol_sigma-70_dom"/>
</dbReference>
<sequence length="169" mass="20217">MDEQTLVKRAIAGDEDAFLHLIKQYEQTMYRMAFAYLRNEHDAIEAIQEATYRSLKKIHTVKEPGYFSTWLVRILLNICHDMRERSRRLDLQEDIEISDNAPNYERFEMTDIITKLPKEQQELIFLKYFQDYKNQDIARLQNIPEGTVKSRLHAALKKLKLYFTERGEL</sequence>
<dbReference type="PANTHER" id="PTHR43133">
    <property type="entry name" value="RNA POLYMERASE ECF-TYPE SIGMA FACTO"/>
    <property type="match status" value="1"/>
</dbReference>
<dbReference type="SUPFAM" id="SSF88946">
    <property type="entry name" value="Sigma2 domain of RNA polymerase sigma factors"/>
    <property type="match status" value="1"/>
</dbReference>
<name>A0A544V0F5_LYSSH</name>
<dbReference type="PANTHER" id="PTHR43133:SF51">
    <property type="entry name" value="RNA POLYMERASE SIGMA FACTOR"/>
    <property type="match status" value="1"/>
</dbReference>
<dbReference type="AlphaFoldDB" id="A0A544V0F5"/>
<dbReference type="Gene3D" id="1.10.1740.10">
    <property type="match status" value="1"/>
</dbReference>
<evidence type="ECO:0000313" key="8">
    <source>
        <dbReference type="Proteomes" id="UP000317944"/>
    </source>
</evidence>
<feature type="domain" description="RNA polymerase sigma factor 70 region 4 type 2" evidence="6">
    <location>
        <begin position="108"/>
        <end position="159"/>
    </location>
</feature>
<comment type="similarity">
    <text evidence="1">Belongs to the sigma-70 factor family. ECF subfamily.</text>
</comment>
<dbReference type="Pfam" id="PF04542">
    <property type="entry name" value="Sigma70_r2"/>
    <property type="match status" value="1"/>
</dbReference>
<dbReference type="EMBL" id="SADV01000001">
    <property type="protein sequence ID" value="TQR39588.1"/>
    <property type="molecule type" value="Genomic_DNA"/>
</dbReference>
<dbReference type="Gene3D" id="1.10.10.10">
    <property type="entry name" value="Winged helix-like DNA-binding domain superfamily/Winged helix DNA-binding domain"/>
    <property type="match status" value="1"/>
</dbReference>
<dbReference type="SUPFAM" id="SSF88659">
    <property type="entry name" value="Sigma3 and sigma4 domains of RNA polymerase sigma factors"/>
    <property type="match status" value="1"/>
</dbReference>
<accession>A0A544V0F5</accession>